<accession>A0A381X817</accession>
<dbReference type="EMBL" id="UINC01014201">
    <property type="protein sequence ID" value="SVA60770.1"/>
    <property type="molecule type" value="Genomic_DNA"/>
</dbReference>
<proteinExistence type="predicted"/>
<name>A0A381X817_9ZZZZ</name>
<evidence type="ECO:0000256" key="1">
    <source>
        <dbReference type="ARBA" id="ARBA00023125"/>
    </source>
</evidence>
<dbReference type="SUPFAM" id="SSF46689">
    <property type="entry name" value="Homeodomain-like"/>
    <property type="match status" value="1"/>
</dbReference>
<dbReference type="InterPro" id="IPR009057">
    <property type="entry name" value="Homeodomain-like_sf"/>
</dbReference>
<dbReference type="SUPFAM" id="SSF48498">
    <property type="entry name" value="Tetracyclin repressor-like, C-terminal domain"/>
    <property type="match status" value="1"/>
</dbReference>
<dbReference type="InterPro" id="IPR036271">
    <property type="entry name" value="Tet_transcr_reg_TetR-rel_C_sf"/>
</dbReference>
<evidence type="ECO:0000259" key="2">
    <source>
        <dbReference type="PROSITE" id="PS50977"/>
    </source>
</evidence>
<dbReference type="InterPro" id="IPR001647">
    <property type="entry name" value="HTH_TetR"/>
</dbReference>
<protein>
    <recommendedName>
        <fullName evidence="2">HTH tetR-type domain-containing protein</fullName>
    </recommendedName>
</protein>
<sequence>MNEDSQKNQILEEGFDSVSSSGVRAFTVDALSRRMAISKKTIYKFFPTKDKLIRAIMHFAMNHVDSIFVRVLKEEPNPAVQFIKIMDKIAKFGSRTPVYRLAELKSQYPDIWREMESFRLSQVDRFFIILKNAQDEEMARKDIDMKIAAIVYINIVNSTFQPEFFLKNDLPIRETIHGFVNVVARGIFTGDGMKAIEKYHEQNAD</sequence>
<gene>
    <name evidence="3" type="ORF">METZ01_LOCUS113624</name>
</gene>
<dbReference type="PROSITE" id="PS50977">
    <property type="entry name" value="HTH_TETR_2"/>
    <property type="match status" value="1"/>
</dbReference>
<keyword evidence="1" id="KW-0238">DNA-binding</keyword>
<dbReference type="GO" id="GO:0003677">
    <property type="term" value="F:DNA binding"/>
    <property type="evidence" value="ECO:0007669"/>
    <property type="project" value="UniProtKB-KW"/>
</dbReference>
<dbReference type="Gene3D" id="1.10.357.10">
    <property type="entry name" value="Tetracycline Repressor, domain 2"/>
    <property type="match status" value="1"/>
</dbReference>
<evidence type="ECO:0000313" key="3">
    <source>
        <dbReference type="EMBL" id="SVA60770.1"/>
    </source>
</evidence>
<reference evidence="3" key="1">
    <citation type="submission" date="2018-05" db="EMBL/GenBank/DDBJ databases">
        <authorList>
            <person name="Lanie J.A."/>
            <person name="Ng W.-L."/>
            <person name="Kazmierczak K.M."/>
            <person name="Andrzejewski T.M."/>
            <person name="Davidsen T.M."/>
            <person name="Wayne K.J."/>
            <person name="Tettelin H."/>
            <person name="Glass J.I."/>
            <person name="Rusch D."/>
            <person name="Podicherti R."/>
            <person name="Tsui H.-C.T."/>
            <person name="Winkler M.E."/>
        </authorList>
    </citation>
    <scope>NUCLEOTIDE SEQUENCE</scope>
</reference>
<dbReference type="AlphaFoldDB" id="A0A381X817"/>
<dbReference type="Pfam" id="PF00440">
    <property type="entry name" value="TetR_N"/>
    <property type="match status" value="1"/>
</dbReference>
<organism evidence="3">
    <name type="scientific">marine metagenome</name>
    <dbReference type="NCBI Taxonomy" id="408172"/>
    <lineage>
        <taxon>unclassified sequences</taxon>
        <taxon>metagenomes</taxon>
        <taxon>ecological metagenomes</taxon>
    </lineage>
</organism>
<dbReference type="Gene3D" id="1.10.10.60">
    <property type="entry name" value="Homeodomain-like"/>
    <property type="match status" value="1"/>
</dbReference>
<feature type="domain" description="HTH tetR-type" evidence="2">
    <location>
        <begin position="4"/>
        <end position="64"/>
    </location>
</feature>